<evidence type="ECO:0000256" key="6">
    <source>
        <dbReference type="ARBA" id="ARBA00022782"/>
    </source>
</evidence>
<dbReference type="GO" id="GO:0030154">
    <property type="term" value="P:cell differentiation"/>
    <property type="evidence" value="ECO:0007669"/>
    <property type="project" value="UniProtKB-KW"/>
</dbReference>
<keyword evidence="3" id="KW-0597">Phosphoprotein</keyword>
<dbReference type="GO" id="GO:0005737">
    <property type="term" value="C:cytoplasm"/>
    <property type="evidence" value="ECO:0007669"/>
    <property type="project" value="TreeGrafter"/>
</dbReference>
<feature type="region of interest" description="Disordered" evidence="11">
    <location>
        <begin position="1"/>
        <end position="20"/>
    </location>
</feature>
<protein>
    <submittedName>
        <fullName evidence="14">Protein kinase domain-containing protein</fullName>
    </submittedName>
</protein>
<keyword evidence="2" id="KW-0217">Developmental protein</keyword>
<dbReference type="Pfam" id="PF00069">
    <property type="entry name" value="Pkinase"/>
    <property type="match status" value="1"/>
</dbReference>
<keyword evidence="13" id="KW-1185">Reference proteome</keyword>
<dbReference type="GO" id="GO:0000287">
    <property type="term" value="F:magnesium ion binding"/>
    <property type="evidence" value="ECO:0007669"/>
    <property type="project" value="UniProtKB-ARBA"/>
</dbReference>
<evidence type="ECO:0000256" key="5">
    <source>
        <dbReference type="ARBA" id="ARBA00022741"/>
    </source>
</evidence>
<name>A0A7E4VXX4_PANRE</name>
<dbReference type="SUPFAM" id="SSF56112">
    <property type="entry name" value="Protein kinase-like (PK-like)"/>
    <property type="match status" value="1"/>
</dbReference>
<dbReference type="WBParaSite" id="Pan_g4080.t1">
    <property type="protein sequence ID" value="Pan_g4080.t1"/>
    <property type="gene ID" value="Pan_g4080"/>
</dbReference>
<keyword evidence="8" id="KW-0460">Magnesium</keyword>
<dbReference type="AlphaFoldDB" id="A0A7E4VXX4"/>
<keyword evidence="7" id="KW-0067">ATP-binding</keyword>
<reference evidence="13" key="1">
    <citation type="journal article" date="2013" name="Genetics">
        <title>The draft genome and transcriptome of Panagrellus redivivus are shaped by the harsh demands of a free-living lifestyle.</title>
        <authorList>
            <person name="Srinivasan J."/>
            <person name="Dillman A.R."/>
            <person name="Macchietto M.G."/>
            <person name="Heikkinen L."/>
            <person name="Lakso M."/>
            <person name="Fracchia K.M."/>
            <person name="Antoshechkin I."/>
            <person name="Mortazavi A."/>
            <person name="Wong G."/>
            <person name="Sternberg P.W."/>
        </authorList>
    </citation>
    <scope>NUCLEOTIDE SEQUENCE [LARGE SCALE GENOMIC DNA]</scope>
    <source>
        <strain evidence="13">MT8872</strain>
    </source>
</reference>
<evidence type="ECO:0000256" key="7">
    <source>
        <dbReference type="ARBA" id="ARBA00022840"/>
    </source>
</evidence>
<dbReference type="FunFam" id="1.10.510.10:FF:000571">
    <property type="entry name" value="Maternal embryonic leucine zipper kinase"/>
    <property type="match status" value="1"/>
</dbReference>
<dbReference type="SMART" id="SM00220">
    <property type="entry name" value="S_TKc"/>
    <property type="match status" value="1"/>
</dbReference>
<accession>A0A7E4VXX4</accession>
<keyword evidence="10" id="KW-0744">Spermatogenesis</keyword>
<sequence length="456" mass="51750">MTHRKAPSRRTHHHAKDNNNHVGCLAALNFKRAPNHHHAAVSALPTPRHPYNLRQTVQRTARIERHAAAVAAARIEQPSVVQTRTITTPPDGRRSPSPTTTVLKTFGYNTRSDLILGSGHFSKVYRATKRVAPAVCTNPTCTEYHPPAQAKTEYFAVKVIRMDHVGSDYRLKFLPRELECWKKLEHPNLCKLFEILRFNDMYVFMVMEFCPMGDVLSHVQKNGALPDLIGRRWMKEVVDAVSYMHSMGIAHRDIKAENCLITADHRVKLADFGFAIEVTNGSYSRTYCGSRTYSSPEILSGIPYDVFKADVWSLGCLVYVAMTGTMPFREDGQPTPSMVEQQRRRTLRYPSFVGEDVIHAIDCLLQFNQAARPTIDRVRELPFFADAPQMPSTSTTPNSSMTSVFSATQQQQQLQAVQQQQLQYAVQQQQQQVRFLFPRQHQAPPQIFTKVPMACK</sequence>
<dbReference type="InterPro" id="IPR011009">
    <property type="entry name" value="Kinase-like_dom_sf"/>
</dbReference>
<evidence type="ECO:0000256" key="2">
    <source>
        <dbReference type="ARBA" id="ARBA00022473"/>
    </source>
</evidence>
<keyword evidence="9" id="KW-0832">Ubl conjugation</keyword>
<reference evidence="14" key="2">
    <citation type="submission" date="2020-10" db="UniProtKB">
        <authorList>
            <consortium name="WormBaseParasite"/>
        </authorList>
    </citation>
    <scope>IDENTIFICATION</scope>
</reference>
<evidence type="ECO:0000313" key="13">
    <source>
        <dbReference type="Proteomes" id="UP000492821"/>
    </source>
</evidence>
<evidence type="ECO:0000256" key="10">
    <source>
        <dbReference type="ARBA" id="ARBA00022871"/>
    </source>
</evidence>
<evidence type="ECO:0000256" key="8">
    <source>
        <dbReference type="ARBA" id="ARBA00022842"/>
    </source>
</evidence>
<dbReference type="PANTHER" id="PTHR24346:SF102">
    <property type="entry name" value="TESTIS-SPECIFIC SERINE_THREONINE-PROTEIN KINASE 1"/>
    <property type="match status" value="1"/>
</dbReference>
<dbReference type="GO" id="GO:0005524">
    <property type="term" value="F:ATP binding"/>
    <property type="evidence" value="ECO:0007669"/>
    <property type="project" value="UniProtKB-KW"/>
</dbReference>
<evidence type="ECO:0000256" key="11">
    <source>
        <dbReference type="SAM" id="MobiDB-lite"/>
    </source>
</evidence>
<dbReference type="PROSITE" id="PS00108">
    <property type="entry name" value="PROTEIN_KINASE_ST"/>
    <property type="match status" value="1"/>
</dbReference>
<dbReference type="InterPro" id="IPR000719">
    <property type="entry name" value="Prot_kinase_dom"/>
</dbReference>
<keyword evidence="5" id="KW-0547">Nucleotide-binding</keyword>
<evidence type="ECO:0000313" key="14">
    <source>
        <dbReference type="WBParaSite" id="Pan_g4080.t1"/>
    </source>
</evidence>
<proteinExistence type="predicted"/>
<dbReference type="Proteomes" id="UP000492821">
    <property type="component" value="Unassembled WGS sequence"/>
</dbReference>
<feature type="compositionally biased region" description="Basic residues" evidence="11">
    <location>
        <begin position="1"/>
        <end position="15"/>
    </location>
</feature>
<dbReference type="InterPro" id="IPR008271">
    <property type="entry name" value="Ser/Thr_kinase_AS"/>
</dbReference>
<dbReference type="PROSITE" id="PS50011">
    <property type="entry name" value="PROTEIN_KINASE_DOM"/>
    <property type="match status" value="1"/>
</dbReference>
<dbReference type="GO" id="GO:0007283">
    <property type="term" value="P:spermatogenesis"/>
    <property type="evidence" value="ECO:0007669"/>
    <property type="project" value="UniProtKB-KW"/>
</dbReference>
<evidence type="ECO:0000259" key="12">
    <source>
        <dbReference type="PROSITE" id="PS50011"/>
    </source>
</evidence>
<dbReference type="GO" id="GO:0000226">
    <property type="term" value="P:microtubule cytoskeleton organization"/>
    <property type="evidence" value="ECO:0007669"/>
    <property type="project" value="TreeGrafter"/>
</dbReference>
<keyword evidence="4" id="KW-0479">Metal-binding</keyword>
<organism evidence="13 14">
    <name type="scientific">Panagrellus redivivus</name>
    <name type="common">Microworm</name>
    <dbReference type="NCBI Taxonomy" id="6233"/>
    <lineage>
        <taxon>Eukaryota</taxon>
        <taxon>Metazoa</taxon>
        <taxon>Ecdysozoa</taxon>
        <taxon>Nematoda</taxon>
        <taxon>Chromadorea</taxon>
        <taxon>Rhabditida</taxon>
        <taxon>Tylenchina</taxon>
        <taxon>Panagrolaimomorpha</taxon>
        <taxon>Panagrolaimoidea</taxon>
        <taxon>Panagrolaimidae</taxon>
        <taxon>Panagrellus</taxon>
    </lineage>
</organism>
<evidence type="ECO:0000256" key="9">
    <source>
        <dbReference type="ARBA" id="ARBA00022843"/>
    </source>
</evidence>
<comment type="cofactor">
    <cofactor evidence="1">
        <name>Mg(2+)</name>
        <dbReference type="ChEBI" id="CHEBI:18420"/>
    </cofactor>
</comment>
<dbReference type="Gene3D" id="1.10.510.10">
    <property type="entry name" value="Transferase(Phosphotransferase) domain 1"/>
    <property type="match status" value="1"/>
</dbReference>
<dbReference type="GO" id="GO:0035556">
    <property type="term" value="P:intracellular signal transduction"/>
    <property type="evidence" value="ECO:0007669"/>
    <property type="project" value="TreeGrafter"/>
</dbReference>
<evidence type="ECO:0000256" key="3">
    <source>
        <dbReference type="ARBA" id="ARBA00022553"/>
    </source>
</evidence>
<keyword evidence="6" id="KW-0221">Differentiation</keyword>
<evidence type="ECO:0000256" key="4">
    <source>
        <dbReference type="ARBA" id="ARBA00022723"/>
    </source>
</evidence>
<evidence type="ECO:0000256" key="1">
    <source>
        <dbReference type="ARBA" id="ARBA00001946"/>
    </source>
</evidence>
<feature type="domain" description="Protein kinase" evidence="12">
    <location>
        <begin position="110"/>
        <end position="384"/>
    </location>
</feature>
<dbReference type="GO" id="GO:0050321">
    <property type="term" value="F:tau-protein kinase activity"/>
    <property type="evidence" value="ECO:0007669"/>
    <property type="project" value="TreeGrafter"/>
</dbReference>
<dbReference type="PANTHER" id="PTHR24346">
    <property type="entry name" value="MAP/MICROTUBULE AFFINITY-REGULATING KINASE"/>
    <property type="match status" value="1"/>
</dbReference>